<name>A0AAQ3QIW0_9LILI</name>
<keyword evidence="1" id="KW-0418">Kinase</keyword>
<dbReference type="Gene3D" id="3.30.200.20">
    <property type="entry name" value="Phosphorylase Kinase, domain 1"/>
    <property type="match status" value="1"/>
</dbReference>
<evidence type="ECO:0000313" key="2">
    <source>
        <dbReference type="Proteomes" id="UP001327560"/>
    </source>
</evidence>
<evidence type="ECO:0000313" key="1">
    <source>
        <dbReference type="EMBL" id="WOL10963.1"/>
    </source>
</evidence>
<dbReference type="GO" id="GO:0016301">
    <property type="term" value="F:kinase activity"/>
    <property type="evidence" value="ECO:0007669"/>
    <property type="project" value="UniProtKB-KW"/>
</dbReference>
<sequence length="161" mass="17763">MFAPLLFGLVDNDTNKSTLLIRATEIGWWLGGKCSCDAHASCKKISTPRNHVGFCCTCEQGFVGDGCRGVVIGASLALRIALLYYYICCRSTKIEESTQFLISETSCSLVVYSHKDVVRATDNFSDAQKLGSDAYTTVYMGRFSRICCLVAIKKAQAPRYR</sequence>
<protein>
    <submittedName>
        <fullName evidence="1">Wall-associated receptor kinase-like 14</fullName>
    </submittedName>
</protein>
<organism evidence="1 2">
    <name type="scientific">Canna indica</name>
    <name type="common">Indian-shot</name>
    <dbReference type="NCBI Taxonomy" id="4628"/>
    <lineage>
        <taxon>Eukaryota</taxon>
        <taxon>Viridiplantae</taxon>
        <taxon>Streptophyta</taxon>
        <taxon>Embryophyta</taxon>
        <taxon>Tracheophyta</taxon>
        <taxon>Spermatophyta</taxon>
        <taxon>Magnoliopsida</taxon>
        <taxon>Liliopsida</taxon>
        <taxon>Zingiberales</taxon>
        <taxon>Cannaceae</taxon>
        <taxon>Canna</taxon>
    </lineage>
</organism>
<keyword evidence="1" id="KW-0808">Transferase</keyword>
<keyword evidence="1" id="KW-0675">Receptor</keyword>
<accession>A0AAQ3QIW0</accession>
<gene>
    <name evidence="1" type="ORF">Cni_G19723</name>
</gene>
<dbReference type="Proteomes" id="UP001327560">
    <property type="component" value="Chromosome 6"/>
</dbReference>
<keyword evidence="2" id="KW-1185">Reference proteome</keyword>
<reference evidence="1 2" key="1">
    <citation type="submission" date="2023-10" db="EMBL/GenBank/DDBJ databases">
        <title>Chromosome-scale genome assembly provides insights into flower coloration mechanisms of Canna indica.</title>
        <authorList>
            <person name="Li C."/>
        </authorList>
    </citation>
    <scope>NUCLEOTIDE SEQUENCE [LARGE SCALE GENOMIC DNA]</scope>
    <source>
        <tissue evidence="1">Flower</tissue>
    </source>
</reference>
<dbReference type="AlphaFoldDB" id="A0AAQ3QIW0"/>
<proteinExistence type="predicted"/>
<dbReference type="EMBL" id="CP136895">
    <property type="protein sequence ID" value="WOL10963.1"/>
    <property type="molecule type" value="Genomic_DNA"/>
</dbReference>